<evidence type="ECO:0000313" key="2">
    <source>
        <dbReference type="Proteomes" id="UP000707451"/>
    </source>
</evidence>
<proteinExistence type="predicted"/>
<dbReference type="OrthoDB" id="2393824at2759"/>
<keyword evidence="2" id="KW-1185">Reference proteome</keyword>
<gene>
    <name evidence="1" type="ORF">KI688_011948</name>
</gene>
<name>A0A9P8BVQ7_9FUNG</name>
<reference evidence="1" key="1">
    <citation type="submission" date="2021-06" db="EMBL/GenBank/DDBJ databases">
        <title>Genome Sequence of Mortierella hyaline Strain SCG-10, a Cold-Adapted, Nitrate-Reducing Fungus Isolated from Soil in Minnesota, USA.</title>
        <authorList>
            <person name="Aldossari N."/>
        </authorList>
    </citation>
    <scope>NUCLEOTIDE SEQUENCE</scope>
    <source>
        <strain evidence="1">SCG-10</strain>
    </source>
</reference>
<accession>A0A9P8BVQ7</accession>
<dbReference type="AlphaFoldDB" id="A0A9P8BVQ7"/>
<dbReference type="EMBL" id="JAHRHY010000008">
    <property type="protein sequence ID" value="KAG9067167.1"/>
    <property type="molecule type" value="Genomic_DNA"/>
</dbReference>
<dbReference type="Proteomes" id="UP000707451">
    <property type="component" value="Unassembled WGS sequence"/>
</dbReference>
<organism evidence="1 2">
    <name type="scientific">Linnemannia hyalina</name>
    <dbReference type="NCBI Taxonomy" id="64524"/>
    <lineage>
        <taxon>Eukaryota</taxon>
        <taxon>Fungi</taxon>
        <taxon>Fungi incertae sedis</taxon>
        <taxon>Mucoromycota</taxon>
        <taxon>Mortierellomycotina</taxon>
        <taxon>Mortierellomycetes</taxon>
        <taxon>Mortierellales</taxon>
        <taxon>Mortierellaceae</taxon>
        <taxon>Linnemannia</taxon>
    </lineage>
</organism>
<sequence length="461" mass="53071">MKTMESWVQQSDRAQAHGYAWELMMMSVFTEPHELLITSQCAKLAGNAVIIGLDEQALQRGIFHEHISIEGFMDAHVNTNSLRQGQPVPPFLLEGILVKKEILERYGIIIWVVRGEEEVFARDSRNEFLGLVSVEDIIVEGSTSYWREAIKRRLSALSPRTQPTKYADTVELKHVLKQIVVYRASLGLPWSMRGEEPILVESALGRLCITYGKAAAGKMISTVIDEPFVFQAAYNFIWEEDDEFYKHFTEQYKDLEDPRSDWEIFEHHVPYDLIYAFHKKQLKQELFSIPNAAKHRPMKKLKTFVPQFEPVSCPRCFFFEHPATIVGWDDYKSGYVSMETFTMGDFFEVNYKHGSRRGDSMVSPFYYPEPPPSGPDIVFVLRIDDQLYPVFVHNKPLGDIFPGDVEKARLAAYETRLKAYLPKLATYCPGGKYLSLIYDHPAIIKTPREGWNSGDVWDLES</sequence>
<evidence type="ECO:0000313" key="1">
    <source>
        <dbReference type="EMBL" id="KAG9067167.1"/>
    </source>
</evidence>
<comment type="caution">
    <text evidence="1">The sequence shown here is derived from an EMBL/GenBank/DDBJ whole genome shotgun (WGS) entry which is preliminary data.</text>
</comment>
<protein>
    <submittedName>
        <fullName evidence="1">Uncharacterized protein</fullName>
    </submittedName>
</protein>